<accession>A0ABX1JBV5</accession>
<dbReference type="Gene3D" id="1.10.12.10">
    <property type="entry name" value="Lyase 2-enoyl-coa Hydratase, Chain A, domain 2"/>
    <property type="match status" value="1"/>
</dbReference>
<keyword evidence="2" id="KW-0456">Lyase</keyword>
<dbReference type="Pfam" id="PF00378">
    <property type="entry name" value="ECH_1"/>
    <property type="match status" value="1"/>
</dbReference>
<reference evidence="6 7" key="1">
    <citation type="submission" date="2020-04" db="EMBL/GenBank/DDBJ databases">
        <title>Novel species.</title>
        <authorList>
            <person name="Teo W.F.A."/>
            <person name="Lipun K."/>
            <person name="Srisuk N."/>
            <person name="Duangmal K."/>
        </authorList>
    </citation>
    <scope>NUCLEOTIDE SEQUENCE [LARGE SCALE GENOMIC DNA]</scope>
    <source>
        <strain evidence="6 7">K13G38</strain>
    </source>
</reference>
<evidence type="ECO:0000313" key="7">
    <source>
        <dbReference type="Proteomes" id="UP000715441"/>
    </source>
</evidence>
<dbReference type="PROSITE" id="PS00166">
    <property type="entry name" value="ENOYL_COA_HYDRATASE"/>
    <property type="match status" value="1"/>
</dbReference>
<dbReference type="Proteomes" id="UP000715441">
    <property type="component" value="Unassembled WGS sequence"/>
</dbReference>
<dbReference type="PANTHER" id="PTHR11941">
    <property type="entry name" value="ENOYL-COA HYDRATASE-RELATED"/>
    <property type="match status" value="1"/>
</dbReference>
<name>A0ABX1JBV5_9PSEU</name>
<dbReference type="InterPro" id="IPR018376">
    <property type="entry name" value="Enoyl-CoA_hyd/isom_CS"/>
</dbReference>
<keyword evidence="7" id="KW-1185">Reference proteome</keyword>
<evidence type="ECO:0000256" key="2">
    <source>
        <dbReference type="ARBA" id="ARBA00023239"/>
    </source>
</evidence>
<dbReference type="CDD" id="cd06558">
    <property type="entry name" value="crotonase-like"/>
    <property type="match status" value="1"/>
</dbReference>
<dbReference type="InterPro" id="IPR001753">
    <property type="entry name" value="Enoyl-CoA_hydra/iso"/>
</dbReference>
<evidence type="ECO:0000256" key="3">
    <source>
        <dbReference type="ARBA" id="ARBA00023709"/>
    </source>
</evidence>
<organism evidence="6 7">
    <name type="scientific">Amycolatopsis acididurans</name>
    <dbReference type="NCBI Taxonomy" id="2724524"/>
    <lineage>
        <taxon>Bacteria</taxon>
        <taxon>Bacillati</taxon>
        <taxon>Actinomycetota</taxon>
        <taxon>Actinomycetes</taxon>
        <taxon>Pseudonocardiales</taxon>
        <taxon>Pseudonocardiaceae</taxon>
        <taxon>Amycolatopsis</taxon>
    </lineage>
</organism>
<proteinExistence type="inferred from homology"/>
<evidence type="ECO:0000256" key="5">
    <source>
        <dbReference type="RuleBase" id="RU003707"/>
    </source>
</evidence>
<evidence type="ECO:0000313" key="6">
    <source>
        <dbReference type="EMBL" id="NKQ56959.1"/>
    </source>
</evidence>
<comment type="catalytic activity">
    <reaction evidence="4">
        <text>a 4-saturated-(3S)-3-hydroxyacyl-CoA = a (3E)-enoyl-CoA + H2O</text>
        <dbReference type="Rhea" id="RHEA:20724"/>
        <dbReference type="ChEBI" id="CHEBI:15377"/>
        <dbReference type="ChEBI" id="CHEBI:58521"/>
        <dbReference type="ChEBI" id="CHEBI:137480"/>
        <dbReference type="EC" id="4.2.1.17"/>
    </reaction>
</comment>
<dbReference type="PANTHER" id="PTHR11941:SF54">
    <property type="entry name" value="ENOYL-COA HYDRATASE, MITOCHONDRIAL"/>
    <property type="match status" value="1"/>
</dbReference>
<evidence type="ECO:0000256" key="4">
    <source>
        <dbReference type="ARBA" id="ARBA00023717"/>
    </source>
</evidence>
<dbReference type="Gene3D" id="3.90.226.10">
    <property type="entry name" value="2-enoyl-CoA Hydratase, Chain A, domain 1"/>
    <property type="match status" value="1"/>
</dbReference>
<sequence length="270" mass="29015">MTTIEVREVLVRRRGAALWLRLNRPDTLNGLNQAILDGLNAGLDEAESDPGVRTVVITAEGRAFCAGADLRYVRTLNSSPAPDGAYSAGQLFLRRVAPLLNRIESFPKPVLAAVNGLAIGGGLELLLCCDFAIAAESARIGDGHAVYGQIPGGGASVRLTRRLGLARAKQLMFTGELHPAAHFRGTDLITEVVADDELDEHVQRIADVIAQRSPVGVARMKALANDGLEVPLPVGVRMELEASALHEKSEDWREGITAFAEKRAPEFRGR</sequence>
<comment type="catalytic activity">
    <reaction evidence="3">
        <text>a (3S)-3-hydroxyacyl-CoA = a (2E)-enoyl-CoA + H2O</text>
        <dbReference type="Rhea" id="RHEA:16105"/>
        <dbReference type="ChEBI" id="CHEBI:15377"/>
        <dbReference type="ChEBI" id="CHEBI:57318"/>
        <dbReference type="ChEBI" id="CHEBI:58856"/>
        <dbReference type="EC" id="4.2.1.17"/>
    </reaction>
</comment>
<protein>
    <submittedName>
        <fullName evidence="6">Enoyl-CoA hydratase/isomerase family protein</fullName>
    </submittedName>
</protein>
<evidence type="ECO:0000256" key="1">
    <source>
        <dbReference type="ARBA" id="ARBA00005254"/>
    </source>
</evidence>
<dbReference type="InterPro" id="IPR029045">
    <property type="entry name" value="ClpP/crotonase-like_dom_sf"/>
</dbReference>
<dbReference type="EMBL" id="JAAXLS010000029">
    <property type="protein sequence ID" value="NKQ56959.1"/>
    <property type="molecule type" value="Genomic_DNA"/>
</dbReference>
<gene>
    <name evidence="6" type="ORF">HFP15_29235</name>
</gene>
<dbReference type="RefSeq" id="WP_168519986.1">
    <property type="nucleotide sequence ID" value="NZ_JAAXLS010000029.1"/>
</dbReference>
<comment type="caution">
    <text evidence="6">The sequence shown here is derived from an EMBL/GenBank/DDBJ whole genome shotgun (WGS) entry which is preliminary data.</text>
</comment>
<comment type="similarity">
    <text evidence="1 5">Belongs to the enoyl-CoA hydratase/isomerase family.</text>
</comment>
<dbReference type="SUPFAM" id="SSF52096">
    <property type="entry name" value="ClpP/crotonase"/>
    <property type="match status" value="1"/>
</dbReference>
<dbReference type="InterPro" id="IPR014748">
    <property type="entry name" value="Enoyl-CoA_hydra_C"/>
</dbReference>